<evidence type="ECO:0000313" key="15">
    <source>
        <dbReference type="Proteomes" id="UP000887561"/>
    </source>
</evidence>
<accession>A0A915LFA5</accession>
<evidence type="ECO:0000256" key="7">
    <source>
        <dbReference type="ARBA" id="ARBA00022729"/>
    </source>
</evidence>
<evidence type="ECO:0000256" key="6">
    <source>
        <dbReference type="ARBA" id="ARBA00022525"/>
    </source>
</evidence>
<feature type="chain" id="PRO_5037505793" description="Probable pectate lyase F" evidence="13">
    <location>
        <begin position="19"/>
        <end position="732"/>
    </location>
</feature>
<keyword evidence="15" id="KW-1185">Reference proteome</keyword>
<evidence type="ECO:0000256" key="12">
    <source>
        <dbReference type="ARBA" id="ARBA00039895"/>
    </source>
</evidence>
<evidence type="ECO:0000313" key="16">
    <source>
        <dbReference type="WBParaSite" id="scaffold11390_cov190.g15547"/>
    </source>
</evidence>
<evidence type="ECO:0000256" key="11">
    <source>
        <dbReference type="ARBA" id="ARBA00025679"/>
    </source>
</evidence>
<evidence type="ECO:0000256" key="8">
    <source>
        <dbReference type="ARBA" id="ARBA00022837"/>
    </source>
</evidence>
<feature type="domain" description="Kringle-like" evidence="14">
    <location>
        <begin position="547"/>
        <end position="709"/>
    </location>
</feature>
<evidence type="ECO:0000256" key="9">
    <source>
        <dbReference type="ARBA" id="ARBA00023157"/>
    </source>
</evidence>
<dbReference type="WBParaSite" id="scaffold11390_cov190.g15547">
    <property type="protein sequence ID" value="scaffold11390_cov190.g15547"/>
    <property type="gene ID" value="scaffold11390_cov190.g15547"/>
</dbReference>
<dbReference type="InterPro" id="IPR038178">
    <property type="entry name" value="Kringle_sf"/>
</dbReference>
<comment type="catalytic activity">
    <reaction evidence="1">
        <text>Eliminative cleavage of (1-&gt;4)-alpha-D-galacturonan to give oligosaccharides with 4-deoxy-alpha-D-galact-4-enuronosyl groups at their non-reducing ends.</text>
        <dbReference type="EC" id="4.2.2.2"/>
    </reaction>
</comment>
<dbReference type="Proteomes" id="UP000887561">
    <property type="component" value="Unplaced"/>
</dbReference>
<keyword evidence="9" id="KW-1015">Disulfide bond</keyword>
<dbReference type="SUPFAM" id="SSF51126">
    <property type="entry name" value="Pectin lyase-like"/>
    <property type="match status" value="3"/>
</dbReference>
<dbReference type="GO" id="GO:0030570">
    <property type="term" value="F:pectate lyase activity"/>
    <property type="evidence" value="ECO:0007669"/>
    <property type="project" value="UniProtKB-EC"/>
</dbReference>
<dbReference type="Pfam" id="PF25866">
    <property type="entry name" value="Kringle_2"/>
    <property type="match status" value="1"/>
</dbReference>
<evidence type="ECO:0000256" key="3">
    <source>
        <dbReference type="ARBA" id="ARBA00004613"/>
    </source>
</evidence>
<organism evidence="15 16">
    <name type="scientific">Meloidogyne javanica</name>
    <name type="common">Root-knot nematode worm</name>
    <dbReference type="NCBI Taxonomy" id="6303"/>
    <lineage>
        <taxon>Eukaryota</taxon>
        <taxon>Metazoa</taxon>
        <taxon>Ecdysozoa</taxon>
        <taxon>Nematoda</taxon>
        <taxon>Chromadorea</taxon>
        <taxon>Rhabditida</taxon>
        <taxon>Tylenchina</taxon>
        <taxon>Tylenchomorpha</taxon>
        <taxon>Tylenchoidea</taxon>
        <taxon>Meloidogynidae</taxon>
        <taxon>Meloidogyninae</taxon>
        <taxon>Meloidogyne</taxon>
        <taxon>Meloidogyne incognita group</taxon>
    </lineage>
</organism>
<evidence type="ECO:0000256" key="2">
    <source>
        <dbReference type="ARBA" id="ARBA00001913"/>
    </source>
</evidence>
<keyword evidence="10" id="KW-0456">Lyase</keyword>
<evidence type="ECO:0000256" key="1">
    <source>
        <dbReference type="ARBA" id="ARBA00000695"/>
    </source>
</evidence>
<comment type="cofactor">
    <cofactor evidence="2">
        <name>Ca(2+)</name>
        <dbReference type="ChEBI" id="CHEBI:29108"/>
    </cofactor>
</comment>
<evidence type="ECO:0000259" key="14">
    <source>
        <dbReference type="Pfam" id="PF25866"/>
    </source>
</evidence>
<dbReference type="InterPro" id="IPR013806">
    <property type="entry name" value="Kringle-like"/>
</dbReference>
<comment type="similarity">
    <text evidence="4">Belongs to the polysaccharide lyase 3 family.</text>
</comment>
<dbReference type="InterPro" id="IPR058845">
    <property type="entry name" value="Kringle_2"/>
</dbReference>
<keyword evidence="8" id="KW-0106">Calcium</keyword>
<dbReference type="Gene3D" id="2.40.20.10">
    <property type="entry name" value="Plasminogen Kringle 4"/>
    <property type="match status" value="1"/>
</dbReference>
<dbReference type="GO" id="GO:0005576">
    <property type="term" value="C:extracellular region"/>
    <property type="evidence" value="ECO:0007669"/>
    <property type="project" value="UniProtKB-SubCell"/>
</dbReference>
<protein>
    <recommendedName>
        <fullName evidence="12">Probable pectate lyase F</fullName>
        <ecNumber evidence="5">4.2.2.2</ecNumber>
    </recommendedName>
</protein>
<evidence type="ECO:0000256" key="13">
    <source>
        <dbReference type="SAM" id="SignalP"/>
    </source>
</evidence>
<evidence type="ECO:0000256" key="10">
    <source>
        <dbReference type="ARBA" id="ARBA00023239"/>
    </source>
</evidence>
<dbReference type="Pfam" id="PF03211">
    <property type="entry name" value="Pectate_lyase"/>
    <property type="match status" value="2"/>
</dbReference>
<reference evidence="16" key="1">
    <citation type="submission" date="2022-11" db="UniProtKB">
        <authorList>
            <consortium name="WormBaseParasite"/>
        </authorList>
    </citation>
    <scope>IDENTIFICATION</scope>
</reference>
<keyword evidence="6" id="KW-0964">Secreted</keyword>
<keyword evidence="7 13" id="KW-0732">Signal</keyword>
<dbReference type="InterPro" id="IPR011050">
    <property type="entry name" value="Pectin_lyase_fold/virulence"/>
</dbReference>
<comment type="subcellular location">
    <subcellularLocation>
        <location evidence="3">Secreted</location>
    </subcellularLocation>
</comment>
<evidence type="ECO:0000256" key="4">
    <source>
        <dbReference type="ARBA" id="ARBA00006463"/>
    </source>
</evidence>
<dbReference type="PANTHER" id="PTHR33407">
    <property type="entry name" value="PECTATE LYASE F-RELATED"/>
    <property type="match status" value="1"/>
</dbReference>
<dbReference type="GO" id="GO:0045490">
    <property type="term" value="P:pectin catabolic process"/>
    <property type="evidence" value="ECO:0007669"/>
    <property type="project" value="TreeGrafter"/>
</dbReference>
<dbReference type="EC" id="4.2.2.2" evidence="5"/>
<dbReference type="Gene3D" id="2.160.20.10">
    <property type="entry name" value="Single-stranded right-handed beta-helix, Pectin lyase-like"/>
    <property type="match status" value="2"/>
</dbReference>
<comment type="function">
    <text evidence="11">Pectinolytic enzyme consist of four classes of enzymes: pectin lyase, polygalacturonase, pectin methylesterase and rhamnogalacturonase. Among pectinolytic enzymes, pectin lyase is the most important in depolymerization of pectin, since it cleaves internal glycosidic bonds of highly methylated pectins. Favors pectate, the anion, over pectin, the methyl ester.</text>
</comment>
<dbReference type="AlphaFoldDB" id="A0A915LFA5"/>
<dbReference type="SUPFAM" id="SSF57440">
    <property type="entry name" value="Kringle-like"/>
    <property type="match status" value="1"/>
</dbReference>
<sequence length="732" mass="81519">MRNIFLLIISSIPLLSLALNQEGAKFCNFPTPTSTETINTTMRIVKDTDFGMQRIIFNGKPNTCRPVIPGWNNDWDHAIIVENGVTISNLILGESPIGTASDIASRNNVTKTGFYVRGDQDVDFGMQRIRLNGNPGTCNPKIPKQWGSVITVADGGTVRNVILGVSSDGTAADINCMGNCTLKNVWWENACWRAASFRATAEYNRRHTNQEGDSTKQYTYIVDGGGALDGFQKLFDQSGPGKTIIKNFCAANSQIILRSCGDCGKQYQRDLSILDSRFKGPGILIIGPNHDYNDKVSLRNVSVYGYNNPATKINYACVEAVQNAKNPWQYAWAPGKAGTGSSCNYPATAVKVRLLAIEGRCDGGSVSNVILGASPDGTSADINCQGSCNLTNVYWENACWRAASFRAPDDFNRAQKNKADGTTTGFTYNGPGRTIIKNFCTANSSIVLRTCGDCGLQYTRHVNVRNSKFIGPGLTIIGANLKYDDKVSFHNVSVYGYNDEKTRMAYACIENSGESSSFKGYAPGQPGNGTTCTYNATLETRHRNGIECWRPGDDSHFHYFGYRNHSFDNKPCRKWIDVTKELLEIYKDYNTFFYPNEYMSHNYCRSTSLNLYEYNKEISNATFHIFFNATDWKFGPWCYVNKEDDGGTNEERIKQRNLNEMLWPDYYLINDSGQLECFDEDKKNCTLAGIYPDVVVDYEPRRCFDKCDEIVTTTSTTTNSTGTTRKASTKVP</sequence>
<dbReference type="InterPro" id="IPR004898">
    <property type="entry name" value="Pectate_lyase_PlyH/PlyE-like"/>
</dbReference>
<evidence type="ECO:0000256" key="5">
    <source>
        <dbReference type="ARBA" id="ARBA00012272"/>
    </source>
</evidence>
<dbReference type="InterPro" id="IPR012334">
    <property type="entry name" value="Pectin_lyas_fold"/>
</dbReference>
<proteinExistence type="inferred from homology"/>
<name>A0A915LFA5_MELJA</name>
<dbReference type="PANTHER" id="PTHR33407:SF9">
    <property type="entry name" value="PECTATE LYASE F-RELATED"/>
    <property type="match status" value="1"/>
</dbReference>
<feature type="signal peptide" evidence="13">
    <location>
        <begin position="1"/>
        <end position="18"/>
    </location>
</feature>